<gene>
    <name evidence="1" type="ORF">JN10_1571</name>
</gene>
<dbReference type="OrthoDB" id="7428323at2"/>
<keyword evidence="2" id="KW-1185">Reference proteome</keyword>
<dbReference type="AlphaFoldDB" id="A0A562UWF3"/>
<sequence length="110" mass="12131">MQQTESSRSSDRKRLDLLVKGRSRSRPLFVEVIDVSEGGCKVKGGHGFARVGESILLRIDGVHTPVGKFVWVDGRYAGIAFEGKMHPAVVDFLHNENARKKEQKKAGKAA</sequence>
<name>A0A562UWF3_9SPHN</name>
<reference evidence="1 2" key="1">
    <citation type="submission" date="2019-07" db="EMBL/GenBank/DDBJ databases">
        <title>Genomic Encyclopedia of Archaeal and Bacterial Type Strains, Phase II (KMG-II): from individual species to whole genera.</title>
        <authorList>
            <person name="Goeker M."/>
        </authorList>
    </citation>
    <scope>NUCLEOTIDE SEQUENCE [LARGE SCALE GENOMIC DNA]</scope>
    <source>
        <strain evidence="1 2">ATCC BAA-2084</strain>
    </source>
</reference>
<evidence type="ECO:0000313" key="1">
    <source>
        <dbReference type="EMBL" id="TWJ09917.1"/>
    </source>
</evidence>
<evidence type="ECO:0008006" key="3">
    <source>
        <dbReference type="Google" id="ProtNLM"/>
    </source>
</evidence>
<dbReference type="EMBL" id="VLLK01000001">
    <property type="protein sequence ID" value="TWJ09917.1"/>
    <property type="molecule type" value="Genomic_DNA"/>
</dbReference>
<dbReference type="Proteomes" id="UP000320547">
    <property type="component" value="Unassembled WGS sequence"/>
</dbReference>
<protein>
    <recommendedName>
        <fullName evidence="3">PilZ domain-containing protein</fullName>
    </recommendedName>
</protein>
<dbReference type="RefSeq" id="WP_067600061.1">
    <property type="nucleotide sequence ID" value="NZ_CP015963.1"/>
</dbReference>
<accession>A0A562UWF3</accession>
<evidence type="ECO:0000313" key="2">
    <source>
        <dbReference type="Proteomes" id="UP000320547"/>
    </source>
</evidence>
<comment type="caution">
    <text evidence="1">The sequence shown here is derived from an EMBL/GenBank/DDBJ whole genome shotgun (WGS) entry which is preliminary data.</text>
</comment>
<proteinExistence type="predicted"/>
<dbReference type="STRING" id="476157.GCA_001663155_01785"/>
<organism evidence="1 2">
    <name type="scientific">Altererythrobacter ishigakiensis</name>
    <dbReference type="NCBI Taxonomy" id="476157"/>
    <lineage>
        <taxon>Bacteria</taxon>
        <taxon>Pseudomonadati</taxon>
        <taxon>Pseudomonadota</taxon>
        <taxon>Alphaproteobacteria</taxon>
        <taxon>Sphingomonadales</taxon>
        <taxon>Erythrobacteraceae</taxon>
        <taxon>Altererythrobacter</taxon>
    </lineage>
</organism>